<sequence>MSTSELLNGERKEGAQPEHTEAMVAEALQHSNRSTKLKFEKFRQVSLIALSATLLFSWVMLLPAPA</sequence>
<comment type="caution">
    <text evidence="2">The sequence shown here is derived from an EMBL/GenBank/DDBJ whole genome shotgun (WGS) entry which is preliminary data.</text>
</comment>
<evidence type="ECO:0000256" key="1">
    <source>
        <dbReference type="SAM" id="Phobius"/>
    </source>
</evidence>
<feature type="transmembrane region" description="Helical" evidence="1">
    <location>
        <begin position="45"/>
        <end position="64"/>
    </location>
</feature>
<keyword evidence="1" id="KW-1133">Transmembrane helix</keyword>
<organism evidence="2 3">
    <name type="scientific">Extibacter muris</name>
    <dbReference type="NCBI Taxonomy" id="1796622"/>
    <lineage>
        <taxon>Bacteria</taxon>
        <taxon>Bacillati</taxon>
        <taxon>Bacillota</taxon>
        <taxon>Clostridia</taxon>
        <taxon>Lachnospirales</taxon>
        <taxon>Lachnospiraceae</taxon>
        <taxon>Extibacter</taxon>
    </lineage>
</organism>
<dbReference type="AlphaFoldDB" id="A0A4R4FG01"/>
<gene>
    <name evidence="2" type="ORF">E1963_04215</name>
</gene>
<name>A0A4R4FG01_9FIRM</name>
<dbReference type="Proteomes" id="UP000295710">
    <property type="component" value="Unassembled WGS sequence"/>
</dbReference>
<dbReference type="EMBL" id="SMMX01000003">
    <property type="protein sequence ID" value="TDA22624.1"/>
    <property type="molecule type" value="Genomic_DNA"/>
</dbReference>
<proteinExistence type="predicted"/>
<accession>A0A4R4FG01</accession>
<keyword evidence="1" id="KW-0812">Transmembrane</keyword>
<protein>
    <submittedName>
        <fullName evidence="2">Uncharacterized protein</fullName>
    </submittedName>
</protein>
<evidence type="ECO:0000313" key="3">
    <source>
        <dbReference type="Proteomes" id="UP000295710"/>
    </source>
</evidence>
<evidence type="ECO:0000313" key="2">
    <source>
        <dbReference type="EMBL" id="TDA22624.1"/>
    </source>
</evidence>
<keyword evidence="1" id="KW-0472">Membrane</keyword>
<reference evidence="2 3" key="1">
    <citation type="journal article" date="2016" name="Nat. Microbiol.">
        <title>The Mouse Intestinal Bacterial Collection (miBC) provides host-specific insight into cultured diversity and functional potential of the gut microbiota.</title>
        <authorList>
            <person name="Lagkouvardos I."/>
            <person name="Pukall R."/>
            <person name="Abt B."/>
            <person name="Foesel B.U."/>
            <person name="Meier-Kolthoff J.P."/>
            <person name="Kumar N."/>
            <person name="Bresciani A."/>
            <person name="Martinez I."/>
            <person name="Just S."/>
            <person name="Ziegler C."/>
            <person name="Brugiroux S."/>
            <person name="Garzetti D."/>
            <person name="Wenning M."/>
            <person name="Bui T.P."/>
            <person name="Wang J."/>
            <person name="Hugenholtz F."/>
            <person name="Plugge C.M."/>
            <person name="Peterson D.A."/>
            <person name="Hornef M.W."/>
            <person name="Baines J.F."/>
            <person name="Smidt H."/>
            <person name="Walter J."/>
            <person name="Kristiansen K."/>
            <person name="Nielsen H.B."/>
            <person name="Haller D."/>
            <person name="Overmann J."/>
            <person name="Stecher B."/>
            <person name="Clavel T."/>
        </authorList>
    </citation>
    <scope>NUCLEOTIDE SEQUENCE [LARGE SCALE GENOMIC DNA]</scope>
    <source>
        <strain evidence="2 3">DSM 28560</strain>
    </source>
</reference>
<keyword evidence="3" id="KW-1185">Reference proteome</keyword>